<dbReference type="SUPFAM" id="SSF52172">
    <property type="entry name" value="CheY-like"/>
    <property type="match status" value="1"/>
</dbReference>
<dbReference type="SMART" id="SM00086">
    <property type="entry name" value="PAC"/>
    <property type="match status" value="1"/>
</dbReference>
<dbReference type="Pfam" id="PF00512">
    <property type="entry name" value="HisKA"/>
    <property type="match status" value="1"/>
</dbReference>
<dbReference type="SUPFAM" id="SSF47384">
    <property type="entry name" value="Homodimeric domain of signal transducing histidine kinase"/>
    <property type="match status" value="1"/>
</dbReference>
<keyword evidence="5" id="KW-0418">Kinase</keyword>
<feature type="domain" description="Histidine kinase" evidence="7">
    <location>
        <begin position="275"/>
        <end position="489"/>
    </location>
</feature>
<dbReference type="SMART" id="SM00387">
    <property type="entry name" value="HATPase_c"/>
    <property type="match status" value="1"/>
</dbReference>
<evidence type="ECO:0000259" key="9">
    <source>
        <dbReference type="PROSITE" id="PS50112"/>
    </source>
</evidence>
<comment type="catalytic activity">
    <reaction evidence="1">
        <text>ATP + protein L-histidine = ADP + protein N-phospho-L-histidine.</text>
        <dbReference type="EC" id="2.7.13.3"/>
    </reaction>
</comment>
<evidence type="ECO:0000256" key="4">
    <source>
        <dbReference type="ARBA" id="ARBA00022679"/>
    </source>
</evidence>
<keyword evidence="3" id="KW-0597">Phosphoprotein</keyword>
<dbReference type="SMART" id="SM00388">
    <property type="entry name" value="HisKA"/>
    <property type="match status" value="1"/>
</dbReference>
<reference evidence="11 12" key="1">
    <citation type="submission" date="2018-10" db="EMBL/GenBank/DDBJ databases">
        <title>Natrarchaeobius chitinivorans gen. nov., sp. nov., and Natrarchaeobius haloalkaliphilus sp. nov., alkaliphilic, chitin-utilizing haloarchaea from hypersaline alkaline lakes.</title>
        <authorList>
            <person name="Sorokin D.Y."/>
            <person name="Elcheninov A.G."/>
            <person name="Kostrikina N.A."/>
            <person name="Bale N.J."/>
            <person name="Sinninghe Damste J.S."/>
            <person name="Khijniak T.V."/>
            <person name="Kublanov I.V."/>
            <person name="Toshchakov S.V."/>
        </authorList>
    </citation>
    <scope>NUCLEOTIDE SEQUENCE [LARGE SCALE GENOMIC DNA]</scope>
    <source>
        <strain evidence="11 12">AArcht4T</strain>
    </source>
</reference>
<dbReference type="EC" id="2.7.13.3" evidence="2"/>
<evidence type="ECO:0000259" key="10">
    <source>
        <dbReference type="PROSITE" id="PS50113"/>
    </source>
</evidence>
<dbReference type="NCBIfam" id="TIGR00229">
    <property type="entry name" value="sensory_box"/>
    <property type="match status" value="1"/>
</dbReference>
<evidence type="ECO:0000259" key="7">
    <source>
        <dbReference type="PROSITE" id="PS50109"/>
    </source>
</evidence>
<accession>A0A3N6MEH0</accession>
<dbReference type="Proteomes" id="UP000282323">
    <property type="component" value="Unassembled WGS sequence"/>
</dbReference>
<dbReference type="InterPro" id="IPR013655">
    <property type="entry name" value="PAS_fold_3"/>
</dbReference>
<evidence type="ECO:0000256" key="5">
    <source>
        <dbReference type="ARBA" id="ARBA00022777"/>
    </source>
</evidence>
<dbReference type="AlphaFoldDB" id="A0A3N6MEH0"/>
<comment type="caution">
    <text evidence="11">The sequence shown here is derived from an EMBL/GenBank/DDBJ whole genome shotgun (WGS) entry which is preliminary data.</text>
</comment>
<dbReference type="InterPro" id="IPR003594">
    <property type="entry name" value="HATPase_dom"/>
</dbReference>
<feature type="domain" description="PAS" evidence="9">
    <location>
        <begin position="138"/>
        <end position="211"/>
    </location>
</feature>
<dbReference type="Pfam" id="PF08447">
    <property type="entry name" value="PAS_3"/>
    <property type="match status" value="1"/>
</dbReference>
<dbReference type="Gene3D" id="3.40.50.2300">
    <property type="match status" value="1"/>
</dbReference>
<dbReference type="PROSITE" id="PS50109">
    <property type="entry name" value="HIS_KIN"/>
    <property type="match status" value="1"/>
</dbReference>
<keyword evidence="4" id="KW-0808">Transferase</keyword>
<dbReference type="InterPro" id="IPR036890">
    <property type="entry name" value="HATPase_C_sf"/>
</dbReference>
<dbReference type="InterPro" id="IPR001610">
    <property type="entry name" value="PAC"/>
</dbReference>
<dbReference type="GO" id="GO:0000155">
    <property type="term" value="F:phosphorelay sensor kinase activity"/>
    <property type="evidence" value="ECO:0007669"/>
    <property type="project" value="InterPro"/>
</dbReference>
<dbReference type="CDD" id="cd00082">
    <property type="entry name" value="HisKA"/>
    <property type="match status" value="1"/>
</dbReference>
<dbReference type="OrthoDB" id="106630at2157"/>
<dbReference type="PROSITE" id="PS50112">
    <property type="entry name" value="PAS"/>
    <property type="match status" value="1"/>
</dbReference>
<feature type="domain" description="PAC" evidence="10">
    <location>
        <begin position="213"/>
        <end position="264"/>
    </location>
</feature>
<keyword evidence="12" id="KW-1185">Reference proteome</keyword>
<dbReference type="InterPro" id="IPR000014">
    <property type="entry name" value="PAS"/>
</dbReference>
<dbReference type="InterPro" id="IPR004358">
    <property type="entry name" value="Sig_transdc_His_kin-like_C"/>
</dbReference>
<dbReference type="InterPro" id="IPR003661">
    <property type="entry name" value="HisK_dim/P_dom"/>
</dbReference>
<evidence type="ECO:0000256" key="3">
    <source>
        <dbReference type="ARBA" id="ARBA00022553"/>
    </source>
</evidence>
<organism evidence="11 12">
    <name type="scientific">Natrarchaeobius chitinivorans</name>
    <dbReference type="NCBI Taxonomy" id="1679083"/>
    <lineage>
        <taxon>Archaea</taxon>
        <taxon>Methanobacteriati</taxon>
        <taxon>Methanobacteriota</taxon>
        <taxon>Stenosarchaea group</taxon>
        <taxon>Halobacteria</taxon>
        <taxon>Halobacteriales</taxon>
        <taxon>Natrialbaceae</taxon>
        <taxon>Natrarchaeobius</taxon>
    </lineage>
</organism>
<proteinExistence type="predicted"/>
<protein>
    <recommendedName>
        <fullName evidence="2">histidine kinase</fullName>
        <ecNumber evidence="2">2.7.13.3</ecNumber>
    </recommendedName>
</protein>
<dbReference type="PRINTS" id="PR00344">
    <property type="entry name" value="BCTRLSENSOR"/>
</dbReference>
<dbReference type="EMBL" id="REGA01000006">
    <property type="protein sequence ID" value="RQG95060.1"/>
    <property type="molecule type" value="Genomic_DNA"/>
</dbReference>
<dbReference type="Gene3D" id="3.30.450.20">
    <property type="entry name" value="PAS domain"/>
    <property type="match status" value="1"/>
</dbReference>
<name>A0A3N6MEH0_NATCH</name>
<evidence type="ECO:0000256" key="1">
    <source>
        <dbReference type="ARBA" id="ARBA00000085"/>
    </source>
</evidence>
<dbReference type="InterPro" id="IPR011006">
    <property type="entry name" value="CheY-like_superfamily"/>
</dbReference>
<dbReference type="PANTHER" id="PTHR43304">
    <property type="entry name" value="PHYTOCHROME-LIKE PROTEIN CPH1"/>
    <property type="match status" value="1"/>
</dbReference>
<dbReference type="PROSITE" id="PS50113">
    <property type="entry name" value="PAC"/>
    <property type="match status" value="1"/>
</dbReference>
<dbReference type="RefSeq" id="WP_124195273.1">
    <property type="nucleotide sequence ID" value="NZ_REGA01000006.1"/>
</dbReference>
<dbReference type="Gene3D" id="1.10.287.130">
    <property type="match status" value="1"/>
</dbReference>
<dbReference type="InterPro" id="IPR035965">
    <property type="entry name" value="PAS-like_dom_sf"/>
</dbReference>
<evidence type="ECO:0000259" key="8">
    <source>
        <dbReference type="PROSITE" id="PS50110"/>
    </source>
</evidence>
<evidence type="ECO:0000313" key="11">
    <source>
        <dbReference type="EMBL" id="RQG95060.1"/>
    </source>
</evidence>
<dbReference type="InterPro" id="IPR001789">
    <property type="entry name" value="Sig_transdc_resp-reg_receiver"/>
</dbReference>
<gene>
    <name evidence="11" type="ORF">EA473_08850</name>
</gene>
<dbReference type="Gene3D" id="3.30.565.10">
    <property type="entry name" value="Histidine kinase-like ATPase, C-terminal domain"/>
    <property type="match status" value="1"/>
</dbReference>
<evidence type="ECO:0000256" key="6">
    <source>
        <dbReference type="PROSITE-ProRule" id="PRU00169"/>
    </source>
</evidence>
<dbReference type="PROSITE" id="PS50110">
    <property type="entry name" value="RESPONSE_REGULATORY"/>
    <property type="match status" value="1"/>
</dbReference>
<dbReference type="SUPFAM" id="SSF55785">
    <property type="entry name" value="PYP-like sensor domain (PAS domain)"/>
    <property type="match status" value="1"/>
</dbReference>
<feature type="domain" description="Response regulatory" evidence="8">
    <location>
        <begin position="11"/>
        <end position="123"/>
    </location>
</feature>
<dbReference type="FunFam" id="3.30.565.10:FF:000006">
    <property type="entry name" value="Sensor histidine kinase WalK"/>
    <property type="match status" value="1"/>
</dbReference>
<dbReference type="SUPFAM" id="SSF55874">
    <property type="entry name" value="ATPase domain of HSP90 chaperone/DNA topoisomerase II/histidine kinase"/>
    <property type="match status" value="1"/>
</dbReference>
<dbReference type="CDD" id="cd00130">
    <property type="entry name" value="PAS"/>
    <property type="match status" value="1"/>
</dbReference>
<sequence>MEPDDEEDVIRLLWIGDESDVTTAMVARLDGTVEIVSVPAVPESILDHLEDSDGIVSGHNPPEMDALALLRAVRKRNTNVPFVLVPAVIAEEEVTEALNAGADACIERRNDGTQATRLARRVEREVQRYRAQQTNADERYQLQTLVETTEDVLWMFTPDWMDLLYVTDSYEDVWGQSIDELRTDSTAFLEAVHPDDRERVREAMERLSTGESIDLEYRVNAKEQFSRWVWVQGEPVFSDDAVEYLIGFARDVTERKEHERRLEESNERLEQFAYVTSHDLQEPLRTVSNYTELISEEYGDELDDEADRLIDIVVTATQRMQSMLNGLLDYSRVTTRGNEFSPVDTDEVVTDIVDDLGTLLEEHDGTVTWDELPTVMADKDQLRQLFQNLVKNALEHSGEASVEMQIRAHEDQDGYRFEVADDGPGIEERRQEKIFRIFKSTAQYQTSSQAKGIGLAICDNIVQRHGGEIWVESEPGDGSTFVFTIANTATPATATEVER</sequence>
<dbReference type="InterPro" id="IPR052162">
    <property type="entry name" value="Sensor_kinase/Photoreceptor"/>
</dbReference>
<dbReference type="Pfam" id="PF02518">
    <property type="entry name" value="HATPase_c"/>
    <property type="match status" value="1"/>
</dbReference>
<comment type="caution">
    <text evidence="6">Lacks conserved residue(s) required for the propagation of feature annotation.</text>
</comment>
<dbReference type="InterPro" id="IPR005467">
    <property type="entry name" value="His_kinase_dom"/>
</dbReference>
<evidence type="ECO:0000313" key="12">
    <source>
        <dbReference type="Proteomes" id="UP000282323"/>
    </source>
</evidence>
<dbReference type="PANTHER" id="PTHR43304:SF1">
    <property type="entry name" value="PAC DOMAIN-CONTAINING PROTEIN"/>
    <property type="match status" value="1"/>
</dbReference>
<dbReference type="InterPro" id="IPR036097">
    <property type="entry name" value="HisK_dim/P_sf"/>
</dbReference>
<evidence type="ECO:0000256" key="2">
    <source>
        <dbReference type="ARBA" id="ARBA00012438"/>
    </source>
</evidence>
<dbReference type="InterPro" id="IPR000700">
    <property type="entry name" value="PAS-assoc_C"/>
</dbReference>